<sequence length="133" mass="15097">MIVVDSSVWIDFLNGRNKPHVRHLRALFGTEEIVVGDLMLCEVLQGLDSERAAREVEALLRRFEIVSMAGDAIATAAARNFRSLRRRGITVRKTIDLLIGTWCIENRGPLLHNDSDFRPMARYLGLIEVPVQR</sequence>
<accession>A0ABU8BHP3</accession>
<keyword evidence="6" id="KW-0800">Toxin</keyword>
<dbReference type="Proteomes" id="UP001364224">
    <property type="component" value="Unassembled WGS sequence"/>
</dbReference>
<dbReference type="PANTHER" id="PTHR42740:SF1">
    <property type="entry name" value="RIBONUCLEASE VAPC3"/>
    <property type="match status" value="1"/>
</dbReference>
<dbReference type="InterPro" id="IPR051749">
    <property type="entry name" value="PINc/VapC_TA_RNase"/>
</dbReference>
<dbReference type="Gene3D" id="3.40.50.1010">
    <property type="entry name" value="5'-nuclease"/>
    <property type="match status" value="1"/>
</dbReference>
<evidence type="ECO:0000313" key="8">
    <source>
        <dbReference type="EMBL" id="MEH2557632.1"/>
    </source>
</evidence>
<evidence type="ECO:0000256" key="4">
    <source>
        <dbReference type="ARBA" id="ARBA00022801"/>
    </source>
</evidence>
<keyword evidence="1 6" id="KW-1277">Toxin-antitoxin system</keyword>
<proteinExistence type="inferred from homology"/>
<comment type="cofactor">
    <cofactor evidence="6">
        <name>Mg(2+)</name>
        <dbReference type="ChEBI" id="CHEBI:18420"/>
    </cofactor>
</comment>
<keyword evidence="2 6" id="KW-0540">Nuclease</keyword>
<keyword evidence="3 6" id="KW-0479">Metal-binding</keyword>
<comment type="caution">
    <text evidence="8">The sequence shown here is derived from an EMBL/GenBank/DDBJ whole genome shotgun (WGS) entry which is preliminary data.</text>
</comment>
<dbReference type="SUPFAM" id="SSF88723">
    <property type="entry name" value="PIN domain-like"/>
    <property type="match status" value="1"/>
</dbReference>
<dbReference type="HAMAP" id="MF_00265">
    <property type="entry name" value="VapC_Nob1"/>
    <property type="match status" value="1"/>
</dbReference>
<comment type="function">
    <text evidence="6">Toxic component of a toxin-antitoxin (TA) system. An RNase.</text>
</comment>
<evidence type="ECO:0000256" key="5">
    <source>
        <dbReference type="ARBA" id="ARBA00022842"/>
    </source>
</evidence>
<dbReference type="CDD" id="cd18760">
    <property type="entry name" value="PIN_MtVapC3-like"/>
    <property type="match status" value="1"/>
</dbReference>
<dbReference type="Pfam" id="PF01850">
    <property type="entry name" value="PIN"/>
    <property type="match status" value="1"/>
</dbReference>
<gene>
    <name evidence="6" type="primary">vapC</name>
    <name evidence="8" type="ORF">V1286_005161</name>
</gene>
<keyword evidence="4 6" id="KW-0378">Hydrolase</keyword>
<keyword evidence="5 6" id="KW-0460">Magnesium</keyword>
<organism evidence="8 9">
    <name type="scientific">Bradyrhizobium algeriense</name>
    <dbReference type="NCBI Taxonomy" id="634784"/>
    <lineage>
        <taxon>Bacteria</taxon>
        <taxon>Pseudomonadati</taxon>
        <taxon>Pseudomonadota</taxon>
        <taxon>Alphaproteobacteria</taxon>
        <taxon>Hyphomicrobiales</taxon>
        <taxon>Nitrobacteraceae</taxon>
        <taxon>Bradyrhizobium</taxon>
    </lineage>
</organism>
<evidence type="ECO:0000259" key="7">
    <source>
        <dbReference type="Pfam" id="PF01850"/>
    </source>
</evidence>
<evidence type="ECO:0000313" key="9">
    <source>
        <dbReference type="Proteomes" id="UP001364224"/>
    </source>
</evidence>
<evidence type="ECO:0000256" key="6">
    <source>
        <dbReference type="HAMAP-Rule" id="MF_00265"/>
    </source>
</evidence>
<dbReference type="InterPro" id="IPR029060">
    <property type="entry name" value="PIN-like_dom_sf"/>
</dbReference>
<evidence type="ECO:0000256" key="1">
    <source>
        <dbReference type="ARBA" id="ARBA00022649"/>
    </source>
</evidence>
<dbReference type="InterPro" id="IPR022907">
    <property type="entry name" value="VapC_family"/>
</dbReference>
<evidence type="ECO:0000256" key="3">
    <source>
        <dbReference type="ARBA" id="ARBA00022723"/>
    </source>
</evidence>
<dbReference type="InterPro" id="IPR002716">
    <property type="entry name" value="PIN_dom"/>
</dbReference>
<dbReference type="RefSeq" id="WP_417021183.1">
    <property type="nucleotide sequence ID" value="NZ_JAZHRV010000001.1"/>
</dbReference>
<dbReference type="EMBL" id="JAZHRV010000001">
    <property type="protein sequence ID" value="MEH2557632.1"/>
    <property type="molecule type" value="Genomic_DNA"/>
</dbReference>
<name>A0ABU8BHP3_9BRAD</name>
<comment type="similarity">
    <text evidence="6">Belongs to the PINc/VapC protein family.</text>
</comment>
<feature type="binding site" evidence="6">
    <location>
        <position position="5"/>
    </location>
    <ligand>
        <name>Mg(2+)</name>
        <dbReference type="ChEBI" id="CHEBI:18420"/>
    </ligand>
</feature>
<reference evidence="8 9" key="1">
    <citation type="submission" date="2024-02" db="EMBL/GenBank/DDBJ databases">
        <title>Adaptive strategies in a cosmopolitan and abundant soil bacterium.</title>
        <authorList>
            <person name="Carini P."/>
        </authorList>
    </citation>
    <scope>NUCLEOTIDE SEQUENCE [LARGE SCALE GENOMIC DNA]</scope>
    <source>
        <strain evidence="8 9">AZCC 1608</strain>
    </source>
</reference>
<evidence type="ECO:0000256" key="2">
    <source>
        <dbReference type="ARBA" id="ARBA00022722"/>
    </source>
</evidence>
<feature type="binding site" evidence="6">
    <location>
        <position position="96"/>
    </location>
    <ligand>
        <name>Mg(2+)</name>
        <dbReference type="ChEBI" id="CHEBI:18420"/>
    </ligand>
</feature>
<protein>
    <recommendedName>
        <fullName evidence="6">Ribonuclease VapC</fullName>
        <shortName evidence="6">RNase VapC</shortName>
        <ecNumber evidence="6">3.1.-.-</ecNumber>
    </recommendedName>
    <alternativeName>
        <fullName evidence="6">Toxin VapC</fullName>
    </alternativeName>
</protein>
<keyword evidence="9" id="KW-1185">Reference proteome</keyword>
<dbReference type="EC" id="3.1.-.-" evidence="6"/>
<feature type="domain" description="PIN" evidence="7">
    <location>
        <begin position="2"/>
        <end position="121"/>
    </location>
</feature>
<dbReference type="PANTHER" id="PTHR42740">
    <property type="entry name" value="RIBONUCLEASE VAPC3"/>
    <property type="match status" value="1"/>
</dbReference>